<reference evidence="2" key="1">
    <citation type="journal article" date="2020" name="mSystems">
        <title>Genome- and Community-Level Interaction Insights into Carbon Utilization and Element Cycling Functions of Hydrothermarchaeota in Hydrothermal Sediment.</title>
        <authorList>
            <person name="Zhou Z."/>
            <person name="Liu Y."/>
            <person name="Xu W."/>
            <person name="Pan J."/>
            <person name="Luo Z.H."/>
            <person name="Li M."/>
        </authorList>
    </citation>
    <scope>NUCLEOTIDE SEQUENCE [LARGE SCALE GENOMIC DNA]</scope>
    <source>
        <strain evidence="2">SpSt-508</strain>
    </source>
</reference>
<sequence>MRWVCFTAFWCLASFSGYTTFAAEPDPQVFVQQVVAAAGGEEHLLRLFRTRETVNVSSDPEKKAPVRVSVYEPPKYWWTGKTERVKNENKPDEPAIFLVWGWSLGILLDPASQLQVLPEIVEADGPAFGLRVSGTVDPPMDLYFDKTTSRLVRIDWRTDIHRFSDWKEHDGVNYPAKCVGYKKATGKPWYFSEIIELERLKELPAGLQRR</sequence>
<organism evidence="2">
    <name type="scientific">Schlesneria paludicola</name>
    <dbReference type="NCBI Taxonomy" id="360056"/>
    <lineage>
        <taxon>Bacteria</taxon>
        <taxon>Pseudomonadati</taxon>
        <taxon>Planctomycetota</taxon>
        <taxon>Planctomycetia</taxon>
        <taxon>Planctomycetales</taxon>
        <taxon>Planctomycetaceae</taxon>
        <taxon>Schlesneria</taxon>
    </lineage>
</organism>
<dbReference type="AlphaFoldDB" id="A0A7C4QPA5"/>
<name>A0A7C4QPA5_9PLAN</name>
<feature type="chain" id="PRO_5028437414" description="DUF3047 domain-containing protein" evidence="1">
    <location>
        <begin position="23"/>
        <end position="210"/>
    </location>
</feature>
<gene>
    <name evidence="2" type="ORF">ENS64_02285</name>
</gene>
<dbReference type="EMBL" id="DSVQ01000005">
    <property type="protein sequence ID" value="HGT38086.1"/>
    <property type="molecule type" value="Genomic_DNA"/>
</dbReference>
<keyword evidence="1" id="KW-0732">Signal</keyword>
<feature type="signal peptide" evidence="1">
    <location>
        <begin position="1"/>
        <end position="22"/>
    </location>
</feature>
<evidence type="ECO:0008006" key="3">
    <source>
        <dbReference type="Google" id="ProtNLM"/>
    </source>
</evidence>
<evidence type="ECO:0000256" key="1">
    <source>
        <dbReference type="SAM" id="SignalP"/>
    </source>
</evidence>
<comment type="caution">
    <text evidence="2">The sequence shown here is derived from an EMBL/GenBank/DDBJ whole genome shotgun (WGS) entry which is preliminary data.</text>
</comment>
<evidence type="ECO:0000313" key="2">
    <source>
        <dbReference type="EMBL" id="HGT38086.1"/>
    </source>
</evidence>
<proteinExistence type="predicted"/>
<accession>A0A7C4QPA5</accession>
<protein>
    <recommendedName>
        <fullName evidence="3">DUF3047 domain-containing protein</fullName>
    </recommendedName>
</protein>